<sequence length="68" mass="7496">MPNTNNCLSEVELLLKQRYGVSFADIGIDGQEWLDRFGDQPLVEAVEAYAAKYDLTPLTSAAFTPSSK</sequence>
<name>A0A851HXN7_9GAMM</name>
<dbReference type="EMBL" id="JABEVQ010000005">
    <property type="protein sequence ID" value="NWN92022.1"/>
    <property type="molecule type" value="Genomic_DNA"/>
</dbReference>
<keyword evidence="2" id="KW-1185">Reference proteome</keyword>
<evidence type="ECO:0000313" key="2">
    <source>
        <dbReference type="Proteomes" id="UP000536442"/>
    </source>
</evidence>
<organism evidence="1 2">
    <name type="scientific">Marinobacter adhaerens</name>
    <dbReference type="NCBI Taxonomy" id="1033846"/>
    <lineage>
        <taxon>Bacteria</taxon>
        <taxon>Pseudomonadati</taxon>
        <taxon>Pseudomonadota</taxon>
        <taxon>Gammaproteobacteria</taxon>
        <taxon>Pseudomonadales</taxon>
        <taxon>Marinobacteraceae</taxon>
        <taxon>Marinobacter</taxon>
    </lineage>
</organism>
<proteinExistence type="predicted"/>
<dbReference type="AlphaFoldDB" id="A0A851HXN7"/>
<accession>A0A851HXN7</accession>
<gene>
    <name evidence="1" type="ORF">HLV39_11015</name>
</gene>
<protein>
    <submittedName>
        <fullName evidence="1">Uncharacterized protein</fullName>
    </submittedName>
</protein>
<reference evidence="1 2" key="1">
    <citation type="submission" date="2020-03" db="EMBL/GenBank/DDBJ databases">
        <title>Metagenomic, metatranscriptomic, and metabolomic analyses revealed the key microbes and metabolic features during the fermentation of ganjang, Korean traditional soy sauce.</title>
        <authorList>
            <person name="Chun B.H."/>
            <person name="Jeon C.O."/>
        </authorList>
    </citation>
    <scope>NUCLEOTIDE SEQUENCE [LARGE SCALE GENOMIC DNA]</scope>
    <source>
        <strain evidence="1 2">KG14</strain>
    </source>
</reference>
<evidence type="ECO:0000313" key="1">
    <source>
        <dbReference type="EMBL" id="NWN92022.1"/>
    </source>
</evidence>
<comment type="caution">
    <text evidence="1">The sequence shown here is derived from an EMBL/GenBank/DDBJ whole genome shotgun (WGS) entry which is preliminary data.</text>
</comment>
<dbReference type="Proteomes" id="UP000536442">
    <property type="component" value="Unassembled WGS sequence"/>
</dbReference>